<sequence>MQKLQIPINETSVAMGRGVLHLLTILPHGQIDLYGIDHVANKLEAELEQHNNDHGEDKWEVFGSISVSTSDTPVITWHCHVSCKLKDVAERELFASLVHLPAKFTSVYQLQDVGVMGSLTAKLPSHWLLKDVTESHLPQSRERR</sequence>
<dbReference type="HOGENOM" id="CLU_1800259_0_0_1"/>
<dbReference type="AlphaFoldDB" id="V9ETN6"/>
<dbReference type="EMBL" id="ANIZ01002078">
    <property type="protein sequence ID" value="ETI42655.1"/>
    <property type="molecule type" value="Genomic_DNA"/>
</dbReference>
<protein>
    <submittedName>
        <fullName evidence="1">Uncharacterized protein</fullName>
    </submittedName>
</protein>
<evidence type="ECO:0000313" key="2">
    <source>
        <dbReference type="Proteomes" id="UP000018721"/>
    </source>
</evidence>
<keyword evidence="2" id="KW-1185">Reference proteome</keyword>
<evidence type="ECO:0000313" key="1">
    <source>
        <dbReference type="EMBL" id="ETI42655.1"/>
    </source>
</evidence>
<name>V9ETN6_PHYNI</name>
<dbReference type="OrthoDB" id="126880at2759"/>
<gene>
    <name evidence="1" type="ORF">F443_12250</name>
</gene>
<organism evidence="1 2">
    <name type="scientific">Phytophthora nicotianae P1569</name>
    <dbReference type="NCBI Taxonomy" id="1317065"/>
    <lineage>
        <taxon>Eukaryota</taxon>
        <taxon>Sar</taxon>
        <taxon>Stramenopiles</taxon>
        <taxon>Oomycota</taxon>
        <taxon>Peronosporomycetes</taxon>
        <taxon>Peronosporales</taxon>
        <taxon>Peronosporaceae</taxon>
        <taxon>Phytophthora</taxon>
    </lineage>
</organism>
<accession>V9ETN6</accession>
<proteinExistence type="predicted"/>
<comment type="caution">
    <text evidence="1">The sequence shown here is derived from an EMBL/GenBank/DDBJ whole genome shotgun (WGS) entry which is preliminary data.</text>
</comment>
<dbReference type="Proteomes" id="UP000018721">
    <property type="component" value="Unassembled WGS sequence"/>
</dbReference>
<reference evidence="1 2" key="1">
    <citation type="submission" date="2013-11" db="EMBL/GenBank/DDBJ databases">
        <title>The Genome Sequence of Phytophthora parasitica P1569.</title>
        <authorList>
            <consortium name="The Broad Institute Genomics Platform"/>
            <person name="Russ C."/>
            <person name="Tyler B."/>
            <person name="Panabieres F."/>
            <person name="Shan W."/>
            <person name="Tripathy S."/>
            <person name="Grunwald N."/>
            <person name="Machado M."/>
            <person name="Johnson C.S."/>
            <person name="Arredondo F."/>
            <person name="Hong C."/>
            <person name="Coffey M."/>
            <person name="Young S.K."/>
            <person name="Zeng Q."/>
            <person name="Gargeya S."/>
            <person name="Fitzgerald M."/>
            <person name="Abouelleil A."/>
            <person name="Alvarado L."/>
            <person name="Chapman S.B."/>
            <person name="Gainer-Dewar J."/>
            <person name="Goldberg J."/>
            <person name="Griggs A."/>
            <person name="Gujja S."/>
            <person name="Hansen M."/>
            <person name="Howarth C."/>
            <person name="Imamovic A."/>
            <person name="Ireland A."/>
            <person name="Larimer J."/>
            <person name="McCowan C."/>
            <person name="Murphy C."/>
            <person name="Pearson M."/>
            <person name="Poon T.W."/>
            <person name="Priest M."/>
            <person name="Roberts A."/>
            <person name="Saif S."/>
            <person name="Shea T."/>
            <person name="Sykes S."/>
            <person name="Wortman J."/>
            <person name="Nusbaum C."/>
            <person name="Birren B."/>
        </authorList>
    </citation>
    <scope>NUCLEOTIDE SEQUENCE [LARGE SCALE GENOMIC DNA]</scope>
    <source>
        <strain evidence="1 2">P1569</strain>
    </source>
</reference>